<name>A0ABQ0MTN4_9GAMM</name>
<keyword evidence="2" id="KW-1185">Reference proteome</keyword>
<proteinExistence type="predicted"/>
<sequence>MAFEIIRPDSYAKRERKFFKKHPELIKQYVKTLTLLSLNPQHPSLRLHAITNKQCHSVSINMQYRVLLTLKLLDDGKLVLIDVGDHGIYSH</sequence>
<evidence type="ECO:0008006" key="3">
    <source>
        <dbReference type="Google" id="ProtNLM"/>
    </source>
</evidence>
<evidence type="ECO:0000313" key="2">
    <source>
        <dbReference type="Proteomes" id="UP000197068"/>
    </source>
</evidence>
<dbReference type="EMBL" id="BDQM01000008">
    <property type="protein sequence ID" value="GAW95738.1"/>
    <property type="molecule type" value="Genomic_DNA"/>
</dbReference>
<organism evidence="1 2">
    <name type="scientific">Colwellia marinimaniae</name>
    <dbReference type="NCBI Taxonomy" id="1513592"/>
    <lineage>
        <taxon>Bacteria</taxon>
        <taxon>Pseudomonadati</taxon>
        <taxon>Pseudomonadota</taxon>
        <taxon>Gammaproteobacteria</taxon>
        <taxon>Alteromonadales</taxon>
        <taxon>Colwelliaceae</taxon>
        <taxon>Colwellia</taxon>
    </lineage>
</organism>
<dbReference type="Proteomes" id="UP000197068">
    <property type="component" value="Unassembled WGS sequence"/>
</dbReference>
<comment type="caution">
    <text evidence="1">The sequence shown here is derived from an EMBL/GenBank/DDBJ whole genome shotgun (WGS) entry which is preliminary data.</text>
</comment>
<gene>
    <name evidence="1" type="ORF">MTCD1_01341</name>
</gene>
<dbReference type="RefSeq" id="WP_057179537.1">
    <property type="nucleotide sequence ID" value="NZ_BDQM01000008.1"/>
</dbReference>
<evidence type="ECO:0000313" key="1">
    <source>
        <dbReference type="EMBL" id="GAW95738.1"/>
    </source>
</evidence>
<dbReference type="InterPro" id="IPR035093">
    <property type="entry name" value="RelE/ParE_toxin_dom_sf"/>
</dbReference>
<dbReference type="SUPFAM" id="SSF143011">
    <property type="entry name" value="RelE-like"/>
    <property type="match status" value="1"/>
</dbReference>
<protein>
    <recommendedName>
        <fullName evidence="3">Plasmid stabilization protein</fullName>
    </recommendedName>
</protein>
<reference evidence="1 2" key="1">
    <citation type="submission" date="2017-06" db="EMBL/GenBank/DDBJ databases">
        <title>Whole Genome Sequences of Colwellia marinimaniae MTCD1.</title>
        <authorList>
            <person name="Kusumoto H."/>
            <person name="Inoue M."/>
            <person name="Tanikawa K."/>
            <person name="Maeji H."/>
            <person name="Cameron J.H."/>
            <person name="Bartlett D.H."/>
        </authorList>
    </citation>
    <scope>NUCLEOTIDE SEQUENCE [LARGE SCALE GENOMIC DNA]</scope>
    <source>
        <strain evidence="1 2">MTCD1</strain>
    </source>
</reference>
<accession>A0ABQ0MTN4</accession>